<keyword evidence="7" id="KW-0597">Phosphoprotein</keyword>
<dbReference type="SUPFAM" id="SSF57850">
    <property type="entry name" value="RING/U-box"/>
    <property type="match status" value="1"/>
</dbReference>
<comment type="pathway">
    <text evidence="4">Protein modification; protein ubiquitination.</text>
</comment>
<dbReference type="Gene3D" id="3.10.20.90">
    <property type="entry name" value="Phosphatidylinositol 3-kinase Catalytic Subunit, Chain A, domain 1"/>
    <property type="match status" value="1"/>
</dbReference>
<keyword evidence="9" id="KW-0479">Metal-binding</keyword>
<evidence type="ECO:0000259" key="20">
    <source>
        <dbReference type="PROSITE" id="PS50053"/>
    </source>
</evidence>
<keyword evidence="11" id="KW-0863">Zinc-finger</keyword>
<evidence type="ECO:0000256" key="12">
    <source>
        <dbReference type="ARBA" id="ARBA00022786"/>
    </source>
</evidence>
<dbReference type="InterPro" id="IPR044066">
    <property type="entry name" value="TRIAD_supradom"/>
</dbReference>
<proteinExistence type="inferred from homology"/>
<dbReference type="InterPro" id="IPR003977">
    <property type="entry name" value="Parkin"/>
</dbReference>
<dbReference type="Gene3D" id="1.20.120.1750">
    <property type="match status" value="1"/>
</dbReference>
<dbReference type="WBParaSite" id="PSAMB.scaffold369size54312.g5217.t1">
    <property type="protein sequence ID" value="PSAMB.scaffold369size54312.g5217.t1"/>
    <property type="gene ID" value="PSAMB.scaffold369size54312.g5217"/>
</dbReference>
<evidence type="ECO:0000256" key="9">
    <source>
        <dbReference type="ARBA" id="ARBA00022723"/>
    </source>
</evidence>
<dbReference type="GO" id="GO:0061630">
    <property type="term" value="F:ubiquitin protein ligase activity"/>
    <property type="evidence" value="ECO:0007669"/>
    <property type="project" value="UniProtKB-EC"/>
</dbReference>
<dbReference type="GO" id="GO:0009893">
    <property type="term" value="P:positive regulation of metabolic process"/>
    <property type="evidence" value="ECO:0007669"/>
    <property type="project" value="UniProtKB-ARBA"/>
</dbReference>
<dbReference type="InterPro" id="IPR000626">
    <property type="entry name" value="Ubiquitin-like_dom"/>
</dbReference>
<feature type="region of interest" description="Disordered" evidence="19">
    <location>
        <begin position="31"/>
        <end position="52"/>
    </location>
</feature>
<dbReference type="Proteomes" id="UP000887566">
    <property type="component" value="Unplaced"/>
</dbReference>
<evidence type="ECO:0000256" key="1">
    <source>
        <dbReference type="ARBA" id="ARBA00001798"/>
    </source>
</evidence>
<evidence type="ECO:0000256" key="16">
    <source>
        <dbReference type="ARBA" id="ARBA00023128"/>
    </source>
</evidence>
<evidence type="ECO:0000256" key="19">
    <source>
        <dbReference type="SAM" id="MobiDB-lite"/>
    </source>
</evidence>
<keyword evidence="6" id="KW-0963">Cytoplasm</keyword>
<dbReference type="SUPFAM" id="SSF54236">
    <property type="entry name" value="Ubiquitin-like"/>
    <property type="match status" value="1"/>
</dbReference>
<feature type="compositionally biased region" description="Polar residues" evidence="19">
    <location>
        <begin position="42"/>
        <end position="52"/>
    </location>
</feature>
<protein>
    <recommendedName>
        <fullName evidence="18">E3 ubiquitin-protein ligase parkin</fullName>
        <ecNumber evidence="5">2.3.2.31</ecNumber>
    </recommendedName>
</protein>
<name>A0A914WAL3_9BILA</name>
<keyword evidence="12" id="KW-0833">Ubl conjugation pathway</keyword>
<dbReference type="AlphaFoldDB" id="A0A914WAL3"/>
<evidence type="ECO:0000256" key="3">
    <source>
        <dbReference type="ARBA" id="ARBA00004514"/>
    </source>
</evidence>
<sequence length="421" mass="45480">MAAVSEVQVTIRRKQANAGRGAPRSVVLRLNEGASRKRPDLASNSTDQASPPTVATVLTAKEQLARQIGEPVEQIRLILAGRVLDDSTTLEALQLGATTTLHAFVCELDDGQPCGQLRSGKLRLRCETCKSDAVLVKEEPSSWNDVLTSKRIRIDCSDCVSDSPAFAEFFFKCVLCGSIAPPLQQVRANTSHAECCVCGEVLNPAINFLCPLSPLHICCLDCFVAYAGCCLEDRRFQLRDGAGYTIGCPMAGCAGMIVDGHHFHLLGDTHYDLYQHQAAEILVLGDGAGVFCPRVGCGAAFFLDAVDDAGAVNGVALCPECGLTFCRECHQETTVKCQCDQSAGRQNNEAVGCSSEVGADGDLMRSLTTIGATCKKCPRCKVPTERNSGCAHLSCRQCGAQWCWLCETLWTDECQWNHWFD</sequence>
<dbReference type="InterPro" id="IPR041170">
    <property type="entry name" value="Znf-RING_14"/>
</dbReference>
<evidence type="ECO:0000256" key="6">
    <source>
        <dbReference type="ARBA" id="ARBA00022490"/>
    </source>
</evidence>
<feature type="domain" description="Ubiquitin-like" evidence="20">
    <location>
        <begin position="56"/>
        <end position="105"/>
    </location>
</feature>
<dbReference type="InterPro" id="IPR047536">
    <property type="entry name" value="Rcat_RBR_parkin"/>
</dbReference>
<dbReference type="InterPro" id="IPR041565">
    <property type="entry name" value="Parkin_Znf-RING"/>
</dbReference>
<comment type="catalytic activity">
    <reaction evidence="1">
        <text>[E2 ubiquitin-conjugating enzyme]-S-ubiquitinyl-L-cysteine + [acceptor protein]-L-lysine = [E2 ubiquitin-conjugating enzyme]-L-cysteine + [acceptor protein]-N(6)-ubiquitinyl-L-lysine.</text>
        <dbReference type="EC" id="2.3.2.31"/>
    </reaction>
</comment>
<keyword evidence="16" id="KW-0496">Mitochondrion</keyword>
<dbReference type="Pfam" id="PF22605">
    <property type="entry name" value="IBR_2"/>
    <property type="match status" value="1"/>
</dbReference>
<keyword evidence="22" id="KW-1185">Reference proteome</keyword>
<dbReference type="PANTHER" id="PTHR11685">
    <property type="entry name" value="RBR FAMILY RING FINGER AND IBR DOMAIN-CONTAINING"/>
    <property type="match status" value="1"/>
</dbReference>
<dbReference type="EC" id="2.3.2.31" evidence="5"/>
<comment type="subcellular location">
    <subcellularLocation>
        <location evidence="3">Cytoplasm</location>
        <location evidence="3">Cytosol</location>
    </subcellularLocation>
    <subcellularLocation>
        <location evidence="2">Mitochondrion</location>
    </subcellularLocation>
</comment>
<dbReference type="CDD" id="cd20357">
    <property type="entry name" value="Rcat_RBR_parkin"/>
    <property type="match status" value="1"/>
</dbReference>
<evidence type="ECO:0000256" key="15">
    <source>
        <dbReference type="ARBA" id="ARBA00023006"/>
    </source>
</evidence>
<comment type="similarity">
    <text evidence="17">Belongs to the RBR family. Parkin subfamily.</text>
</comment>
<dbReference type="GO" id="GO:0006914">
    <property type="term" value="P:autophagy"/>
    <property type="evidence" value="ECO:0007669"/>
    <property type="project" value="UniProtKB-KW"/>
</dbReference>
<keyword evidence="14" id="KW-0832">Ubl conjugation</keyword>
<dbReference type="GO" id="GO:0008270">
    <property type="term" value="F:zinc ion binding"/>
    <property type="evidence" value="ECO:0007669"/>
    <property type="project" value="UniProtKB-KW"/>
</dbReference>
<dbReference type="SMART" id="SM00647">
    <property type="entry name" value="IBR"/>
    <property type="match status" value="1"/>
</dbReference>
<dbReference type="GO" id="GO:0016567">
    <property type="term" value="P:protein ubiquitination"/>
    <property type="evidence" value="ECO:0007669"/>
    <property type="project" value="InterPro"/>
</dbReference>
<evidence type="ECO:0000256" key="10">
    <source>
        <dbReference type="ARBA" id="ARBA00022737"/>
    </source>
</evidence>
<dbReference type="SMART" id="SM00213">
    <property type="entry name" value="UBQ"/>
    <property type="match status" value="1"/>
</dbReference>
<dbReference type="Pfam" id="PF17976">
    <property type="entry name" value="zf-RING_12"/>
    <property type="match status" value="1"/>
</dbReference>
<dbReference type="Pfam" id="PF00240">
    <property type="entry name" value="ubiquitin"/>
    <property type="match status" value="1"/>
</dbReference>
<evidence type="ECO:0000256" key="14">
    <source>
        <dbReference type="ARBA" id="ARBA00022843"/>
    </source>
</evidence>
<evidence type="ECO:0000313" key="22">
    <source>
        <dbReference type="Proteomes" id="UP000887566"/>
    </source>
</evidence>
<accession>A0A914WAL3</accession>
<dbReference type="InterPro" id="IPR031127">
    <property type="entry name" value="E3_UB_ligase_RBR"/>
</dbReference>
<feature type="domain" description="RING-type" evidence="21">
    <location>
        <begin position="191"/>
        <end position="421"/>
    </location>
</feature>
<evidence type="ECO:0000256" key="7">
    <source>
        <dbReference type="ARBA" id="ARBA00022553"/>
    </source>
</evidence>
<keyword evidence="10" id="KW-0677">Repeat</keyword>
<keyword evidence="8" id="KW-0808">Transferase</keyword>
<evidence type="ECO:0000256" key="13">
    <source>
        <dbReference type="ARBA" id="ARBA00022833"/>
    </source>
</evidence>
<dbReference type="GO" id="GO:0005739">
    <property type="term" value="C:mitochondrion"/>
    <property type="evidence" value="ECO:0007669"/>
    <property type="project" value="UniProtKB-SubCell"/>
</dbReference>
<evidence type="ECO:0000256" key="8">
    <source>
        <dbReference type="ARBA" id="ARBA00022679"/>
    </source>
</evidence>
<evidence type="ECO:0000256" key="18">
    <source>
        <dbReference type="ARBA" id="ARBA00029536"/>
    </source>
</evidence>
<dbReference type="PROSITE" id="PS51873">
    <property type="entry name" value="TRIAD"/>
    <property type="match status" value="1"/>
</dbReference>
<evidence type="ECO:0000256" key="2">
    <source>
        <dbReference type="ARBA" id="ARBA00004173"/>
    </source>
</evidence>
<dbReference type="InterPro" id="IPR029071">
    <property type="entry name" value="Ubiquitin-like_domsf"/>
</dbReference>
<dbReference type="GO" id="GO:0005829">
    <property type="term" value="C:cytosol"/>
    <property type="evidence" value="ECO:0007669"/>
    <property type="project" value="UniProtKB-SubCell"/>
</dbReference>
<evidence type="ECO:0000256" key="4">
    <source>
        <dbReference type="ARBA" id="ARBA00004906"/>
    </source>
</evidence>
<organism evidence="22 23">
    <name type="scientific">Plectus sambesii</name>
    <dbReference type="NCBI Taxonomy" id="2011161"/>
    <lineage>
        <taxon>Eukaryota</taxon>
        <taxon>Metazoa</taxon>
        <taxon>Ecdysozoa</taxon>
        <taxon>Nematoda</taxon>
        <taxon>Chromadorea</taxon>
        <taxon>Plectida</taxon>
        <taxon>Plectina</taxon>
        <taxon>Plectoidea</taxon>
        <taxon>Plectidae</taxon>
        <taxon>Plectus</taxon>
    </lineage>
</organism>
<keyword evidence="13" id="KW-0862">Zinc</keyword>
<evidence type="ECO:0000313" key="23">
    <source>
        <dbReference type="WBParaSite" id="PSAMB.scaffold369size54312.g5217.t1"/>
    </source>
</evidence>
<evidence type="ECO:0000256" key="17">
    <source>
        <dbReference type="ARBA" id="ARBA00029442"/>
    </source>
</evidence>
<evidence type="ECO:0000259" key="21">
    <source>
        <dbReference type="PROSITE" id="PS51873"/>
    </source>
</evidence>
<evidence type="ECO:0000256" key="11">
    <source>
        <dbReference type="ARBA" id="ARBA00022771"/>
    </source>
</evidence>
<evidence type="ECO:0000256" key="5">
    <source>
        <dbReference type="ARBA" id="ARBA00012251"/>
    </source>
</evidence>
<dbReference type="InterPro" id="IPR054694">
    <property type="entry name" value="Parkin-like_IBR"/>
</dbReference>
<dbReference type="PRINTS" id="PR01475">
    <property type="entry name" value="PARKIN"/>
</dbReference>
<dbReference type="Pfam" id="PF17978">
    <property type="entry name" value="zf-RING_14"/>
    <property type="match status" value="1"/>
</dbReference>
<dbReference type="InterPro" id="IPR002867">
    <property type="entry name" value="IBR_dom"/>
</dbReference>
<reference evidence="23" key="1">
    <citation type="submission" date="2022-11" db="UniProtKB">
        <authorList>
            <consortium name="WormBaseParasite"/>
        </authorList>
    </citation>
    <scope>IDENTIFICATION</scope>
</reference>
<dbReference type="PROSITE" id="PS50053">
    <property type="entry name" value="UBIQUITIN_2"/>
    <property type="match status" value="1"/>
</dbReference>
<keyword evidence="15" id="KW-0072">Autophagy</keyword>